<organism evidence="6 7">
    <name type="scientific">Aquella oligotrophica</name>
    <dbReference type="NCBI Taxonomy" id="2067065"/>
    <lineage>
        <taxon>Bacteria</taxon>
        <taxon>Pseudomonadati</taxon>
        <taxon>Pseudomonadota</taxon>
        <taxon>Betaproteobacteria</taxon>
        <taxon>Neisseriales</taxon>
        <taxon>Neisseriaceae</taxon>
        <taxon>Aquella</taxon>
    </lineage>
</organism>
<evidence type="ECO:0000256" key="2">
    <source>
        <dbReference type="ARBA" id="ARBA00006484"/>
    </source>
</evidence>
<evidence type="ECO:0000256" key="3">
    <source>
        <dbReference type="ARBA" id="ARBA00022857"/>
    </source>
</evidence>
<evidence type="ECO:0000256" key="4">
    <source>
        <dbReference type="ARBA" id="ARBA00023002"/>
    </source>
</evidence>
<dbReference type="PANTHER" id="PTHR42808">
    <property type="entry name" value="HYDROXYSTEROID DEHYDROGENASE-LIKE PROTEIN 2"/>
    <property type="match status" value="1"/>
</dbReference>
<dbReference type="Pfam" id="PF00106">
    <property type="entry name" value="adh_short"/>
    <property type="match status" value="1"/>
</dbReference>
<dbReference type="PANTHER" id="PTHR42808:SF3">
    <property type="entry name" value="HYDROXYSTEROID DEHYDROGENASE-LIKE PROTEIN 2"/>
    <property type="match status" value="1"/>
</dbReference>
<dbReference type="PRINTS" id="PR00081">
    <property type="entry name" value="GDHRDH"/>
</dbReference>
<dbReference type="SUPFAM" id="SSF51735">
    <property type="entry name" value="NAD(P)-binding Rossmann-fold domains"/>
    <property type="match status" value="1"/>
</dbReference>
<gene>
    <name evidence="6" type="ORF">CUN60_10855</name>
</gene>
<keyword evidence="3" id="KW-0521">NADP</keyword>
<proteinExistence type="inferred from homology"/>
<comment type="similarity">
    <text evidence="2">Belongs to the short-chain dehydrogenases/reductases (SDR) family.</text>
</comment>
<dbReference type="NCBIfam" id="NF006133">
    <property type="entry name" value="PRK08278.1"/>
    <property type="match status" value="1"/>
</dbReference>
<keyword evidence="7" id="KW-1185">Reference proteome</keyword>
<protein>
    <submittedName>
        <fullName evidence="6">Short chain dehydrogenase</fullName>
    </submittedName>
</protein>
<name>A0A2I7N8I6_9NEIS</name>
<dbReference type="KEGG" id="nba:CUN60_10855"/>
<reference evidence="7" key="1">
    <citation type="submission" date="2017-11" db="EMBL/GenBank/DDBJ databases">
        <authorList>
            <person name="Chan K.G."/>
            <person name="Lee L.S."/>
        </authorList>
    </citation>
    <scope>NUCLEOTIDE SEQUENCE [LARGE SCALE GENOMIC DNA]</scope>
    <source>
        <strain evidence="7">DSM 100970</strain>
    </source>
</reference>
<dbReference type="Gene3D" id="3.40.50.720">
    <property type="entry name" value="NAD(P)-binding Rossmann-like Domain"/>
    <property type="match status" value="1"/>
</dbReference>
<dbReference type="InterPro" id="IPR036291">
    <property type="entry name" value="NAD(P)-bd_dom_sf"/>
</dbReference>
<evidence type="ECO:0000256" key="1">
    <source>
        <dbReference type="ARBA" id="ARBA00004275"/>
    </source>
</evidence>
<evidence type="ECO:0000313" key="6">
    <source>
        <dbReference type="EMBL" id="AUR52769.1"/>
    </source>
</evidence>
<dbReference type="OrthoDB" id="9786435at2"/>
<sequence>MTNNQEVDMTKTVFITGGTRGVGLEIAKRFAKDGANVVIVGKTVDPHPKLPGTLTTAAEEIRTAGAKEVLAIPCDVRDLDALNLAITAAGAKFGKIDVLVNNASALYLLKTTDLTPAKFNLMHEVIVRASLFAAQFALPYLQKSENPHIIHLAPKPDLLAKWFKGHTAYTLCKFSSSMLVIGLASEFAELGIAVNAIWPKTLLATAAVQNLLGGDNSIKHSRHPRIVADAAYFLTTKPISHSGNFHLDEELIKETGGNLDEYNMISGSKLYTDLYVEEA</sequence>
<keyword evidence="4" id="KW-0560">Oxidoreductase</keyword>
<dbReference type="EMBL" id="CP024847">
    <property type="protein sequence ID" value="AUR52769.1"/>
    <property type="molecule type" value="Genomic_DNA"/>
</dbReference>
<dbReference type="AlphaFoldDB" id="A0A2I7N8I6"/>
<comment type="subcellular location">
    <subcellularLocation>
        <location evidence="1">Peroxisome</location>
    </subcellularLocation>
</comment>
<evidence type="ECO:0000313" key="7">
    <source>
        <dbReference type="Proteomes" id="UP000236655"/>
    </source>
</evidence>
<evidence type="ECO:0000256" key="5">
    <source>
        <dbReference type="ARBA" id="ARBA00023140"/>
    </source>
</evidence>
<dbReference type="Proteomes" id="UP000236655">
    <property type="component" value="Chromosome"/>
</dbReference>
<dbReference type="FunFam" id="3.40.50.720:FF:000301">
    <property type="entry name" value="Hydroxysteroid dehydrogenase like 2"/>
    <property type="match status" value="1"/>
</dbReference>
<accession>A0A2I7N8I6</accession>
<dbReference type="GO" id="GO:0016491">
    <property type="term" value="F:oxidoreductase activity"/>
    <property type="evidence" value="ECO:0007669"/>
    <property type="project" value="UniProtKB-KW"/>
</dbReference>
<dbReference type="InterPro" id="IPR051935">
    <property type="entry name" value="HSDL2"/>
</dbReference>
<dbReference type="InterPro" id="IPR002347">
    <property type="entry name" value="SDR_fam"/>
</dbReference>
<keyword evidence="5" id="KW-0576">Peroxisome</keyword>